<proteinExistence type="inferred from homology"/>
<evidence type="ECO:0000256" key="1">
    <source>
        <dbReference type="ARBA" id="ARBA00000971"/>
    </source>
</evidence>
<dbReference type="PANTHER" id="PTHR47861:SF3">
    <property type="entry name" value="FKBP-TYPE PEPTIDYL-PROLYL CIS-TRANS ISOMERASE SLYD"/>
    <property type="match status" value="1"/>
</dbReference>
<evidence type="ECO:0000256" key="7">
    <source>
        <dbReference type="ARBA" id="ARBA00023186"/>
    </source>
</evidence>
<name>A0A7L6AX65_9GAMM</name>
<dbReference type="KEGG" id="this:HZT40_21255"/>
<keyword evidence="8 9" id="KW-0413">Isomerase</keyword>
<dbReference type="PANTHER" id="PTHR47861">
    <property type="entry name" value="FKBP-TYPE PEPTIDYL-PROLYL CIS-TRANS ISOMERASE SLYD"/>
    <property type="match status" value="1"/>
</dbReference>
<dbReference type="GO" id="GO:0003755">
    <property type="term" value="F:peptidyl-prolyl cis-trans isomerase activity"/>
    <property type="evidence" value="ECO:0007669"/>
    <property type="project" value="UniProtKB-KW"/>
</dbReference>
<dbReference type="InterPro" id="IPR046357">
    <property type="entry name" value="PPIase_dom_sf"/>
</dbReference>
<dbReference type="AlphaFoldDB" id="A0A7L6AX65"/>
<dbReference type="SUPFAM" id="SSF54534">
    <property type="entry name" value="FKBP-like"/>
    <property type="match status" value="1"/>
</dbReference>
<sequence length="169" mass="18244">MASPNKISAGKVVQFSYFITDESGKVVEQVDLPLNMVFMMHNRLYDSVEQALVGCGAGDQVAADVPPTVGSWGEPDPSLIFTEATDNVPPPFRRVGEEVQFQNESGDTKTFRITSVTRESVTLDGNHPFAGQTMKFHVKVLAVRDATAEEMRYGIPSGAPGADPGATMH</sequence>
<keyword evidence="6" id="KW-0697">Rotamase</keyword>
<evidence type="ECO:0000256" key="8">
    <source>
        <dbReference type="ARBA" id="ARBA00023235"/>
    </source>
</evidence>
<protein>
    <recommendedName>
        <fullName evidence="4">peptidylprolyl isomerase</fullName>
        <ecNumber evidence="4">5.2.1.8</ecNumber>
    </recommendedName>
</protein>
<comment type="subcellular location">
    <subcellularLocation>
        <location evidence="2">Cytoplasm</location>
    </subcellularLocation>
</comment>
<evidence type="ECO:0000256" key="5">
    <source>
        <dbReference type="ARBA" id="ARBA00022490"/>
    </source>
</evidence>
<comment type="similarity">
    <text evidence="3">Belongs to the FKBP-type PPIase family.</text>
</comment>
<evidence type="ECO:0000256" key="3">
    <source>
        <dbReference type="ARBA" id="ARBA00006577"/>
    </source>
</evidence>
<keyword evidence="5" id="KW-0963">Cytoplasm</keyword>
<reference evidence="9" key="1">
    <citation type="submission" date="2020-06" db="EMBL/GenBank/DDBJ databases">
        <title>Analysis procedures for assessing recovery of high quality, complete, closed genomes from Nanopore long read metagenome sequencing.</title>
        <authorList>
            <person name="Bessarab I."/>
            <person name="Arumugam K."/>
            <person name="Haryono M."/>
            <person name="Liu X."/>
            <person name="Roy S."/>
            <person name="Zuniga-Montanez R.E."/>
            <person name="Qiu G."/>
            <person name="Drautz-Moses D.I."/>
            <person name="Law Y.Y."/>
            <person name="Wuertz S."/>
            <person name="Lauro F.M."/>
            <person name="Huson D.H."/>
            <person name="Williams R.B."/>
        </authorList>
    </citation>
    <scope>NUCLEOTIDE SEQUENCE [LARGE SCALE GENOMIC DNA]</scope>
    <source>
        <strain evidence="9">SSD2</strain>
    </source>
</reference>
<evidence type="ECO:0000256" key="2">
    <source>
        <dbReference type="ARBA" id="ARBA00004496"/>
    </source>
</evidence>
<dbReference type="GO" id="GO:0005737">
    <property type="term" value="C:cytoplasm"/>
    <property type="evidence" value="ECO:0007669"/>
    <property type="project" value="UniProtKB-SubCell"/>
</dbReference>
<evidence type="ECO:0000256" key="6">
    <source>
        <dbReference type="ARBA" id="ARBA00023110"/>
    </source>
</evidence>
<keyword evidence="10" id="KW-1185">Reference proteome</keyword>
<dbReference type="Proteomes" id="UP000510621">
    <property type="component" value="Chromosome"/>
</dbReference>
<dbReference type="EC" id="5.2.1.8" evidence="4"/>
<organism evidence="9 10">
    <name type="scientific">Candidatus Thiothrix singaporensis</name>
    <dbReference type="NCBI Taxonomy" id="2799669"/>
    <lineage>
        <taxon>Bacteria</taxon>
        <taxon>Pseudomonadati</taxon>
        <taxon>Pseudomonadota</taxon>
        <taxon>Gammaproteobacteria</taxon>
        <taxon>Thiotrichales</taxon>
        <taxon>Thiotrichaceae</taxon>
        <taxon>Thiothrix</taxon>
    </lineage>
</organism>
<evidence type="ECO:0000313" key="9">
    <source>
        <dbReference type="EMBL" id="QLQ33719.1"/>
    </source>
</evidence>
<dbReference type="EMBL" id="CP059265">
    <property type="protein sequence ID" value="QLQ33719.1"/>
    <property type="molecule type" value="Genomic_DNA"/>
</dbReference>
<gene>
    <name evidence="9" type="ORF">HZT40_21255</name>
</gene>
<accession>A0A7L6AX65</accession>
<evidence type="ECO:0000313" key="10">
    <source>
        <dbReference type="Proteomes" id="UP000510621"/>
    </source>
</evidence>
<evidence type="ECO:0000256" key="4">
    <source>
        <dbReference type="ARBA" id="ARBA00013194"/>
    </source>
</evidence>
<keyword evidence="7" id="KW-0143">Chaperone</keyword>
<dbReference type="Gene3D" id="3.10.50.40">
    <property type="match status" value="1"/>
</dbReference>
<comment type="catalytic activity">
    <reaction evidence="1">
        <text>[protein]-peptidylproline (omega=180) = [protein]-peptidylproline (omega=0)</text>
        <dbReference type="Rhea" id="RHEA:16237"/>
        <dbReference type="Rhea" id="RHEA-COMP:10747"/>
        <dbReference type="Rhea" id="RHEA-COMP:10748"/>
        <dbReference type="ChEBI" id="CHEBI:83833"/>
        <dbReference type="ChEBI" id="CHEBI:83834"/>
        <dbReference type="EC" id="5.2.1.8"/>
    </reaction>
</comment>